<reference evidence="1 2" key="1">
    <citation type="journal article" date="2019" name="Microbiol. Resour. Announc.">
        <title>Complete Genome Sequence of Halomonas sulfidaeris Strain Esulfide1 Isolated from a Metal Sulfide Rock at a Depth of 2,200 Meters, Obtained Using Nanopore Sequencing.</title>
        <authorList>
            <person name="Saito M."/>
            <person name="Nishigata A."/>
            <person name="Galipon J."/>
            <person name="Arakawa K."/>
        </authorList>
    </citation>
    <scope>NUCLEOTIDE SEQUENCE [LARGE SCALE GENOMIC DNA]</scope>
    <source>
        <strain evidence="1 2">ATCC BAA-803</strain>
    </source>
</reference>
<name>A0A455U2I1_9GAMM</name>
<evidence type="ECO:0000313" key="2">
    <source>
        <dbReference type="Proteomes" id="UP000320231"/>
    </source>
</evidence>
<dbReference type="EMBL" id="AP019514">
    <property type="protein sequence ID" value="BBI59847.1"/>
    <property type="molecule type" value="Genomic_DNA"/>
</dbReference>
<dbReference type="AlphaFoldDB" id="A0A455U2I1"/>
<evidence type="ECO:0000313" key="1">
    <source>
        <dbReference type="EMBL" id="BBI59847.1"/>
    </source>
</evidence>
<protein>
    <submittedName>
        <fullName evidence="1">Uncharacterized protein</fullName>
    </submittedName>
</protein>
<sequence length="551" mass="62791">MIERTLTTKDLLVNLRPSDPFRLVSLNLLVGLAYYPEYFERAVEVLLQVAEHEDTENNYDSVRGKLKGLFQLYLSGTHANLEQRASVVRVCLCSNVPTRQEIGLKLLSSALESDRWSGHSMMEFGARPRDYGHNPNFDERLQWLRRFIKISVEVSNFGESTLASSARQLVASRFRFLWRYPDLRPDLYSIALDLNDKAPWLEGWRAVCSALYYDYRKSLSSSELESVKSQLLMLKDELSPKDLVSKIEALVINPGQQSWLLDDEFDEQNPKKYEDARVRLENRAFGYGEQVGKMPAMLQLLAMKLFDSNHAPNRMAFGRGLMSSSAKPRWTWDILIEALHSLESKLFNYSVLSGALEELSNLDKQLTFELLNEAADDELLKPIIVGLHPYSSFSEVDFDRCVNVFESIEGHVQGIERLFWQDEYLNVAYSKLVDLAKKLLFKANGDCVLLEALTMRLHGKVKSEDILGEELRKIALRAAASHLTKNDPEPGGLGDYRLTEVLSHCLPFKGCVEEKTLVLDALFNDSNGALEHMYWYGEAVTVVVKHLTSPF</sequence>
<accession>A0A455U2I1</accession>
<proteinExistence type="predicted"/>
<gene>
    <name evidence="1" type="ORF">HSBAA_11530</name>
</gene>
<dbReference type="KEGG" id="hsr:HSBAA_11530"/>
<organism evidence="1 2">
    <name type="scientific">Vreelandella sulfidaeris</name>
    <dbReference type="NCBI Taxonomy" id="115553"/>
    <lineage>
        <taxon>Bacteria</taxon>
        <taxon>Pseudomonadati</taxon>
        <taxon>Pseudomonadota</taxon>
        <taxon>Gammaproteobacteria</taxon>
        <taxon>Oceanospirillales</taxon>
        <taxon>Halomonadaceae</taxon>
        <taxon>Vreelandella</taxon>
    </lineage>
</organism>
<dbReference type="Proteomes" id="UP000320231">
    <property type="component" value="Chromosome"/>
</dbReference>